<dbReference type="InterPro" id="IPR013149">
    <property type="entry name" value="ADH-like_C"/>
</dbReference>
<dbReference type="GO" id="GO:0046872">
    <property type="term" value="F:metal ion binding"/>
    <property type="evidence" value="ECO:0007669"/>
    <property type="project" value="UniProtKB-KW"/>
</dbReference>
<dbReference type="SUPFAM" id="SSF51735">
    <property type="entry name" value="NAD(P)-binding Rossmann-fold domains"/>
    <property type="match status" value="1"/>
</dbReference>
<dbReference type="SUPFAM" id="SSF50129">
    <property type="entry name" value="GroES-like"/>
    <property type="match status" value="1"/>
</dbReference>
<dbReference type="GO" id="GO:0016491">
    <property type="term" value="F:oxidoreductase activity"/>
    <property type="evidence" value="ECO:0007669"/>
    <property type="project" value="UniProtKB-KW"/>
</dbReference>
<dbReference type="InterPro" id="IPR013154">
    <property type="entry name" value="ADH-like_N"/>
</dbReference>
<protein>
    <submittedName>
        <fullName evidence="4">Hypothetical zinc-type alcohol dehydrogenase-like protein YphC</fullName>
    </submittedName>
</protein>
<dbReference type="Pfam" id="PF00107">
    <property type="entry name" value="ADH_zinc_N"/>
    <property type="match status" value="1"/>
</dbReference>
<dbReference type="InterPro" id="IPR036291">
    <property type="entry name" value="NAD(P)-bd_dom_sf"/>
</dbReference>
<dbReference type="InterPro" id="IPR011032">
    <property type="entry name" value="GroES-like_sf"/>
</dbReference>
<feature type="domain" description="Alcohol dehydrogenase-like N-terminal" evidence="3">
    <location>
        <begin position="33"/>
        <end position="134"/>
    </location>
</feature>
<feature type="domain" description="Alcohol dehydrogenase-like C-terminal" evidence="2">
    <location>
        <begin position="178"/>
        <end position="302"/>
    </location>
</feature>
<dbReference type="Gene3D" id="3.40.50.720">
    <property type="entry name" value="NAD(P)-binding Rossmann-like Domain"/>
    <property type="match status" value="1"/>
</dbReference>
<accession>A0A6J4QW37</accession>
<dbReference type="PANTHER" id="PTHR43401:SF2">
    <property type="entry name" value="L-THREONINE 3-DEHYDROGENASE"/>
    <property type="match status" value="1"/>
</dbReference>
<evidence type="ECO:0000259" key="2">
    <source>
        <dbReference type="Pfam" id="PF00107"/>
    </source>
</evidence>
<reference evidence="4" key="1">
    <citation type="submission" date="2020-02" db="EMBL/GenBank/DDBJ databases">
        <authorList>
            <person name="Meier V. D."/>
        </authorList>
    </citation>
    <scope>NUCLEOTIDE SEQUENCE</scope>
    <source>
        <strain evidence="4">AVDCRST_MAG58</strain>
    </source>
</reference>
<dbReference type="EMBL" id="CADCVF010000014">
    <property type="protein sequence ID" value="CAA9448100.1"/>
    <property type="molecule type" value="Genomic_DNA"/>
</dbReference>
<evidence type="ECO:0000256" key="1">
    <source>
        <dbReference type="ARBA" id="ARBA00023002"/>
    </source>
</evidence>
<sequence>MTGDTVPAEMLVPRFLGEGEISFVRKPVQKPGRGQLSIAVKANALCGSERGQFFDGSGVTPGHEAAGVVVDAGPETRTAVGTRGVIYLMDFCGECRSCALGFTNQCTNKRGDYGFNEDGGYGPYVLVNENVFFPTGDDVPLAEATMLLDVMGTTGHAIKRGLRLREDVRSLGIAGAGPVGLGTLAMAKILLGPEVSVVISDLSPYRLDLAGRLGGKTIDLREKTLFEGLREHGLEEVDLAIDTSGKAPARQSHMEALSKRGVLVCAGHGEGLSLDVSRDLIAPERAVLGSEYFRYDELHSNMQILHEHLPYLGQIITHRVALQDLQEAFEIFLRGETGKVLVEQ</sequence>
<dbReference type="PANTHER" id="PTHR43401">
    <property type="entry name" value="L-THREONINE 3-DEHYDROGENASE"/>
    <property type="match status" value="1"/>
</dbReference>
<proteinExistence type="predicted"/>
<dbReference type="Pfam" id="PF08240">
    <property type="entry name" value="ADH_N"/>
    <property type="match status" value="1"/>
</dbReference>
<gene>
    <name evidence="4" type="ORF">AVDCRST_MAG58-631</name>
</gene>
<dbReference type="InterPro" id="IPR050129">
    <property type="entry name" value="Zn_alcohol_dh"/>
</dbReference>
<dbReference type="Gene3D" id="3.90.180.10">
    <property type="entry name" value="Medium-chain alcohol dehydrogenases, catalytic domain"/>
    <property type="match status" value="1"/>
</dbReference>
<name>A0A6J4QW37_9ACTN</name>
<keyword evidence="1" id="KW-0560">Oxidoreductase</keyword>
<evidence type="ECO:0000259" key="3">
    <source>
        <dbReference type="Pfam" id="PF08240"/>
    </source>
</evidence>
<evidence type="ECO:0000313" key="4">
    <source>
        <dbReference type="EMBL" id="CAA9448100.1"/>
    </source>
</evidence>
<dbReference type="AlphaFoldDB" id="A0A6J4QW37"/>
<organism evidence="4">
    <name type="scientific">uncultured Rubrobacteraceae bacterium</name>
    <dbReference type="NCBI Taxonomy" id="349277"/>
    <lineage>
        <taxon>Bacteria</taxon>
        <taxon>Bacillati</taxon>
        <taxon>Actinomycetota</taxon>
        <taxon>Rubrobacteria</taxon>
        <taxon>Rubrobacterales</taxon>
        <taxon>Rubrobacteraceae</taxon>
        <taxon>environmental samples</taxon>
    </lineage>
</organism>